<dbReference type="RefSeq" id="WP_183658003.1">
    <property type="nucleotide sequence ID" value="NZ_JACHWU010000005.1"/>
</dbReference>
<organism evidence="5 6">
    <name type="scientific">Prauserella isguenensis</name>
    <dbReference type="NCBI Taxonomy" id="1470180"/>
    <lineage>
        <taxon>Bacteria</taxon>
        <taxon>Bacillati</taxon>
        <taxon>Actinomycetota</taxon>
        <taxon>Actinomycetes</taxon>
        <taxon>Pseudonocardiales</taxon>
        <taxon>Pseudonocardiaceae</taxon>
        <taxon>Prauserella</taxon>
    </lineage>
</organism>
<evidence type="ECO:0000256" key="3">
    <source>
        <dbReference type="ARBA" id="ARBA00022475"/>
    </source>
</evidence>
<dbReference type="SUPFAM" id="SSF89392">
    <property type="entry name" value="Prokaryotic lipoproteins and lipoprotein localization factors"/>
    <property type="match status" value="1"/>
</dbReference>
<comment type="similarity">
    <text evidence="2">Belongs to the LppX/LprAFG lipoprotein family.</text>
</comment>
<keyword evidence="3" id="KW-1003">Cell membrane</keyword>
<dbReference type="InterPro" id="IPR029046">
    <property type="entry name" value="LolA/LolB/LppX"/>
</dbReference>
<gene>
    <name evidence="5" type="ORF">FHS23_003966</name>
</gene>
<accession>A0A839S534</accession>
<protein>
    <submittedName>
        <fullName evidence="5">Lipoprotein LprG</fullName>
    </submittedName>
</protein>
<dbReference type="GO" id="GO:0030313">
    <property type="term" value="C:cell envelope"/>
    <property type="evidence" value="ECO:0007669"/>
    <property type="project" value="UniProtKB-SubCell"/>
</dbReference>
<feature type="chain" id="PRO_5032616514" evidence="4">
    <location>
        <begin position="25"/>
        <end position="224"/>
    </location>
</feature>
<sequence>MRTRRLLAGVLVAAAVTASGCSSGSDESLPEAATLVDDAANATADIDSTHFAIQVNGNVQGLMIQSLDGDLTADGEAEGSGTITQAGQLVEIDFVLTGDALHLKGPTGGYQQLPASMVSSIYDPSAVLDKDRGVAKLVSSLENPETTAKEEVAGGEAFKVEGTLPRDVLSEVLPGVPSAADVAFWIRDDESRLPVKATATFSGDASVDITLSDVNKPVTVEPPR</sequence>
<name>A0A839S534_9PSEU</name>
<evidence type="ECO:0000256" key="4">
    <source>
        <dbReference type="SAM" id="SignalP"/>
    </source>
</evidence>
<dbReference type="EMBL" id="JACHWU010000005">
    <property type="protein sequence ID" value="MBB3052925.1"/>
    <property type="molecule type" value="Genomic_DNA"/>
</dbReference>
<dbReference type="Proteomes" id="UP000550714">
    <property type="component" value="Unassembled WGS sequence"/>
</dbReference>
<evidence type="ECO:0000313" key="5">
    <source>
        <dbReference type="EMBL" id="MBB3052925.1"/>
    </source>
</evidence>
<keyword evidence="4" id="KW-0732">Signal</keyword>
<dbReference type="AlphaFoldDB" id="A0A839S534"/>
<evidence type="ECO:0000256" key="1">
    <source>
        <dbReference type="ARBA" id="ARBA00004196"/>
    </source>
</evidence>
<dbReference type="InterPro" id="IPR009830">
    <property type="entry name" value="LppX/LprAFG"/>
</dbReference>
<comment type="caution">
    <text evidence="5">The sequence shown here is derived from an EMBL/GenBank/DDBJ whole genome shotgun (WGS) entry which is preliminary data.</text>
</comment>
<dbReference type="CDD" id="cd16334">
    <property type="entry name" value="LppX-like"/>
    <property type="match status" value="1"/>
</dbReference>
<dbReference type="Pfam" id="PF07161">
    <property type="entry name" value="LppX_LprAFG"/>
    <property type="match status" value="1"/>
</dbReference>
<keyword evidence="6" id="KW-1185">Reference proteome</keyword>
<proteinExistence type="inferred from homology"/>
<keyword evidence="5" id="KW-0449">Lipoprotein</keyword>
<keyword evidence="3" id="KW-0472">Membrane</keyword>
<evidence type="ECO:0000256" key="2">
    <source>
        <dbReference type="ARBA" id="ARBA00009194"/>
    </source>
</evidence>
<comment type="subcellular location">
    <subcellularLocation>
        <location evidence="1">Cell envelope</location>
    </subcellularLocation>
</comment>
<evidence type="ECO:0000313" key="6">
    <source>
        <dbReference type="Proteomes" id="UP000550714"/>
    </source>
</evidence>
<dbReference type="Gene3D" id="2.50.20.20">
    <property type="match status" value="1"/>
</dbReference>
<dbReference type="PROSITE" id="PS51257">
    <property type="entry name" value="PROKAR_LIPOPROTEIN"/>
    <property type="match status" value="1"/>
</dbReference>
<reference evidence="5 6" key="1">
    <citation type="submission" date="2020-08" db="EMBL/GenBank/DDBJ databases">
        <title>Genomic Encyclopedia of Type Strains, Phase III (KMG-III): the genomes of soil and plant-associated and newly described type strains.</title>
        <authorList>
            <person name="Whitman W."/>
        </authorList>
    </citation>
    <scope>NUCLEOTIDE SEQUENCE [LARGE SCALE GENOMIC DNA]</scope>
    <source>
        <strain evidence="5 6">CECT 8577</strain>
    </source>
</reference>
<feature type="signal peptide" evidence="4">
    <location>
        <begin position="1"/>
        <end position="24"/>
    </location>
</feature>